<protein>
    <submittedName>
        <fullName evidence="8">Oleate-activated transcription factor 1</fullName>
    </submittedName>
</protein>
<sequence length="87" mass="9702">MSQPADQETRSQARQKPGGACEECRRRKLRCDRQQPQCGMCEAAGVICQVTTNRAPRGPKRGYLKAMQARIGKPPLPMLICFATRNV</sequence>
<dbReference type="Proteomes" id="UP000036947">
    <property type="component" value="Unassembled WGS sequence"/>
</dbReference>
<feature type="compositionally biased region" description="Polar residues" evidence="6">
    <location>
        <begin position="1"/>
        <end position="14"/>
    </location>
</feature>
<dbReference type="Gene3D" id="4.10.240.10">
    <property type="entry name" value="Zn(2)-C6 fungal-type DNA-binding domain"/>
    <property type="match status" value="1"/>
</dbReference>
<dbReference type="STRING" id="1163406.A0A0L0N284"/>
<dbReference type="GO" id="GO:0000981">
    <property type="term" value="F:DNA-binding transcription factor activity, RNA polymerase II-specific"/>
    <property type="evidence" value="ECO:0007669"/>
    <property type="project" value="InterPro"/>
</dbReference>
<evidence type="ECO:0000256" key="5">
    <source>
        <dbReference type="ARBA" id="ARBA00023242"/>
    </source>
</evidence>
<keyword evidence="4" id="KW-0804">Transcription</keyword>
<dbReference type="EMBL" id="LFRF01000027">
    <property type="protein sequence ID" value="KND88238.1"/>
    <property type="molecule type" value="Genomic_DNA"/>
</dbReference>
<organism evidence="8 9">
    <name type="scientific">Tolypocladium ophioglossoides (strain CBS 100239)</name>
    <name type="common">Snaketongue truffleclub</name>
    <name type="synonym">Elaphocordyceps ophioglossoides</name>
    <dbReference type="NCBI Taxonomy" id="1163406"/>
    <lineage>
        <taxon>Eukaryota</taxon>
        <taxon>Fungi</taxon>
        <taxon>Dikarya</taxon>
        <taxon>Ascomycota</taxon>
        <taxon>Pezizomycotina</taxon>
        <taxon>Sordariomycetes</taxon>
        <taxon>Hypocreomycetidae</taxon>
        <taxon>Hypocreales</taxon>
        <taxon>Ophiocordycipitaceae</taxon>
        <taxon>Tolypocladium</taxon>
    </lineage>
</organism>
<keyword evidence="3" id="KW-0805">Transcription regulation</keyword>
<dbReference type="PROSITE" id="PS00463">
    <property type="entry name" value="ZN2_CY6_FUNGAL_1"/>
    <property type="match status" value="1"/>
</dbReference>
<gene>
    <name evidence="8" type="ORF">TOPH_07084</name>
</gene>
<dbReference type="SUPFAM" id="SSF57701">
    <property type="entry name" value="Zn2/Cys6 DNA-binding domain"/>
    <property type="match status" value="1"/>
</dbReference>
<keyword evidence="9" id="KW-1185">Reference proteome</keyword>
<evidence type="ECO:0000256" key="1">
    <source>
        <dbReference type="ARBA" id="ARBA00004123"/>
    </source>
</evidence>
<dbReference type="AlphaFoldDB" id="A0A0L0N284"/>
<evidence type="ECO:0000313" key="9">
    <source>
        <dbReference type="Proteomes" id="UP000036947"/>
    </source>
</evidence>
<evidence type="ECO:0000313" key="8">
    <source>
        <dbReference type="EMBL" id="KND88238.1"/>
    </source>
</evidence>
<dbReference type="GO" id="GO:0008270">
    <property type="term" value="F:zinc ion binding"/>
    <property type="evidence" value="ECO:0007669"/>
    <property type="project" value="InterPro"/>
</dbReference>
<dbReference type="PANTHER" id="PTHR47338">
    <property type="entry name" value="ZN(II)2CYS6 TRANSCRIPTION FACTOR (EUROFUNG)-RELATED"/>
    <property type="match status" value="1"/>
</dbReference>
<evidence type="ECO:0000256" key="3">
    <source>
        <dbReference type="ARBA" id="ARBA00023015"/>
    </source>
</evidence>
<dbReference type="PANTHER" id="PTHR47338:SF3">
    <property type="entry name" value="C6 FINGER DOMAIN TRANSCRIPTION FACTOR DBAA-RELATED"/>
    <property type="match status" value="1"/>
</dbReference>
<feature type="domain" description="Zn(2)-C6 fungal-type" evidence="7">
    <location>
        <begin position="20"/>
        <end position="50"/>
    </location>
</feature>
<name>A0A0L0N284_TOLOC</name>
<dbReference type="CDD" id="cd00067">
    <property type="entry name" value="GAL4"/>
    <property type="match status" value="1"/>
</dbReference>
<dbReference type="OrthoDB" id="2154091at2759"/>
<reference evidence="8 9" key="1">
    <citation type="journal article" date="2015" name="BMC Genomics">
        <title>The genome of the truffle-parasite Tolypocladium ophioglossoides and the evolution of antifungal peptaibiotics.</title>
        <authorList>
            <person name="Quandt C.A."/>
            <person name="Bushley K.E."/>
            <person name="Spatafora J.W."/>
        </authorList>
    </citation>
    <scope>NUCLEOTIDE SEQUENCE [LARGE SCALE GENOMIC DNA]</scope>
    <source>
        <strain evidence="8 9">CBS 100239</strain>
    </source>
</reference>
<accession>A0A0L0N284</accession>
<feature type="region of interest" description="Disordered" evidence="6">
    <location>
        <begin position="1"/>
        <end position="20"/>
    </location>
</feature>
<dbReference type="Pfam" id="PF00172">
    <property type="entry name" value="Zn_clus"/>
    <property type="match status" value="1"/>
</dbReference>
<dbReference type="SMART" id="SM00066">
    <property type="entry name" value="GAL4"/>
    <property type="match status" value="1"/>
</dbReference>
<keyword evidence="2" id="KW-0479">Metal-binding</keyword>
<evidence type="ECO:0000256" key="2">
    <source>
        <dbReference type="ARBA" id="ARBA00022723"/>
    </source>
</evidence>
<dbReference type="PROSITE" id="PS50048">
    <property type="entry name" value="ZN2_CY6_FUNGAL_2"/>
    <property type="match status" value="1"/>
</dbReference>
<dbReference type="InterPro" id="IPR001138">
    <property type="entry name" value="Zn2Cys6_DnaBD"/>
</dbReference>
<dbReference type="GO" id="GO:0005634">
    <property type="term" value="C:nucleus"/>
    <property type="evidence" value="ECO:0007669"/>
    <property type="project" value="UniProtKB-SubCell"/>
</dbReference>
<dbReference type="InterPro" id="IPR050815">
    <property type="entry name" value="TF_fung"/>
</dbReference>
<proteinExistence type="predicted"/>
<comment type="subcellular location">
    <subcellularLocation>
        <location evidence="1">Nucleus</location>
    </subcellularLocation>
</comment>
<dbReference type="InterPro" id="IPR036864">
    <property type="entry name" value="Zn2-C6_fun-type_DNA-bd_sf"/>
</dbReference>
<evidence type="ECO:0000256" key="6">
    <source>
        <dbReference type="SAM" id="MobiDB-lite"/>
    </source>
</evidence>
<keyword evidence="5" id="KW-0539">Nucleus</keyword>
<comment type="caution">
    <text evidence="8">The sequence shown here is derived from an EMBL/GenBank/DDBJ whole genome shotgun (WGS) entry which is preliminary data.</text>
</comment>
<evidence type="ECO:0000259" key="7">
    <source>
        <dbReference type="PROSITE" id="PS50048"/>
    </source>
</evidence>
<evidence type="ECO:0000256" key="4">
    <source>
        <dbReference type="ARBA" id="ARBA00023163"/>
    </source>
</evidence>